<sequence>MISVNETTYFSLKYFPFFRNCFDLFSASKNIFRES</sequence>
<name>A0A0K2UJY6_LEPSM</name>
<reference evidence="1" key="1">
    <citation type="submission" date="2014-05" db="EMBL/GenBank/DDBJ databases">
        <authorList>
            <person name="Chronopoulou M."/>
        </authorList>
    </citation>
    <scope>NUCLEOTIDE SEQUENCE</scope>
    <source>
        <tissue evidence="1">Whole organism</tissue>
    </source>
</reference>
<evidence type="ECO:0000313" key="1">
    <source>
        <dbReference type="EMBL" id="CDW38594.1"/>
    </source>
</evidence>
<protein>
    <submittedName>
        <fullName evidence="1">Uncharacterized protein</fullName>
    </submittedName>
</protein>
<dbReference type="EMBL" id="HACA01021233">
    <property type="protein sequence ID" value="CDW38594.1"/>
    <property type="molecule type" value="Transcribed_RNA"/>
</dbReference>
<organism evidence="1">
    <name type="scientific">Lepeophtheirus salmonis</name>
    <name type="common">Salmon louse</name>
    <name type="synonym">Caligus salmonis</name>
    <dbReference type="NCBI Taxonomy" id="72036"/>
    <lineage>
        <taxon>Eukaryota</taxon>
        <taxon>Metazoa</taxon>
        <taxon>Ecdysozoa</taxon>
        <taxon>Arthropoda</taxon>
        <taxon>Crustacea</taxon>
        <taxon>Multicrustacea</taxon>
        <taxon>Hexanauplia</taxon>
        <taxon>Copepoda</taxon>
        <taxon>Siphonostomatoida</taxon>
        <taxon>Caligidae</taxon>
        <taxon>Lepeophtheirus</taxon>
    </lineage>
</organism>
<proteinExistence type="predicted"/>
<accession>A0A0K2UJY6</accession>
<dbReference type="AlphaFoldDB" id="A0A0K2UJY6"/>